<dbReference type="SUPFAM" id="SSF46689">
    <property type="entry name" value="Homeodomain-like"/>
    <property type="match status" value="1"/>
</dbReference>
<dbReference type="FunFam" id="3.40.50.300:FF:000006">
    <property type="entry name" value="DNA-binding transcriptional regulator NtrC"/>
    <property type="match status" value="1"/>
</dbReference>
<dbReference type="InterPro" id="IPR003593">
    <property type="entry name" value="AAA+_ATPase"/>
</dbReference>
<dbReference type="GO" id="GO:0005524">
    <property type="term" value="F:ATP binding"/>
    <property type="evidence" value="ECO:0007669"/>
    <property type="project" value="UniProtKB-KW"/>
</dbReference>
<dbReference type="InterPro" id="IPR009057">
    <property type="entry name" value="Homeodomain-like_sf"/>
</dbReference>
<dbReference type="Pfam" id="PF25601">
    <property type="entry name" value="AAA_lid_14"/>
    <property type="match status" value="1"/>
</dbReference>
<dbReference type="PROSITE" id="PS00688">
    <property type="entry name" value="SIGMA54_INTERACT_3"/>
    <property type="match status" value="1"/>
</dbReference>
<dbReference type="PROSITE" id="PS00675">
    <property type="entry name" value="SIGMA54_INTERACT_1"/>
    <property type="match status" value="1"/>
</dbReference>
<dbReference type="PANTHER" id="PTHR32071">
    <property type="entry name" value="TRANSCRIPTIONAL REGULATORY PROTEIN"/>
    <property type="match status" value="1"/>
</dbReference>
<evidence type="ECO:0000256" key="3">
    <source>
        <dbReference type="ARBA" id="ARBA00023015"/>
    </source>
</evidence>
<dbReference type="Pfam" id="PF00158">
    <property type="entry name" value="Sigma54_activat"/>
    <property type="match status" value="1"/>
</dbReference>
<dbReference type="GO" id="GO:0006355">
    <property type="term" value="P:regulation of DNA-templated transcription"/>
    <property type="evidence" value="ECO:0007669"/>
    <property type="project" value="InterPro"/>
</dbReference>
<dbReference type="InterPro" id="IPR029016">
    <property type="entry name" value="GAF-like_dom_sf"/>
</dbReference>
<keyword evidence="4" id="KW-0804">Transcription</keyword>
<sequence>MSMLEYAQSYAEVISQVTGIDIEIMDSDMVRVAGTGVYAAEVGASLVNAGEIYKEVLRTHETVLVESPRSHAICARCPQRETCPELFTLATPIVADDSLLGVIGLVCFTEADRSRVMRSLESYTAFISFLADALAHKVGVQTRLSQTTQLLDVMLKAVDVPGQGITLFGYDGTLLYSNHAAREIFHIAPGDIFSLSFIGHSGSTLYGMEEFEVFLPGAREKDKPLTVLGRMVDMHHGKGTATLFTFELPARLALLAGELTSTASGAGFDTLIGASGAMQKLKENALQVADSRSTVLITGESGTGKELLARAIHQASSRRDKPFIAINCGGIPDTLLESELFGYVSGAFTGASNKGRMGKFELAEGGVIFLDEISAMPLYLQVKLLRVLQERVIVRLGSNRPVHVDVRVIAASNENLEQCIARNSFREDLYYRLNVIPLDIPPLRERSADVPILADYFLDKYCALFRKPKPRLRGSVVRFLEQYAWPGNVRELEHTIEYAVNLMPDTGVLGLENLPAKLLESGRGTSRTGAAPAETRRAAPVREVRSPGIEPLAVLEERAIREAIRHYGDTTAGKKQAAEALGLSLATLYRKMASFSN</sequence>
<keyword evidence="2" id="KW-0067">ATP-binding</keyword>
<evidence type="ECO:0000313" key="6">
    <source>
        <dbReference type="EMBL" id="SBV96853.1"/>
    </source>
</evidence>
<dbReference type="SUPFAM" id="SSF52540">
    <property type="entry name" value="P-loop containing nucleoside triphosphate hydrolases"/>
    <property type="match status" value="1"/>
</dbReference>
<dbReference type="Gene3D" id="3.30.450.40">
    <property type="match status" value="1"/>
</dbReference>
<evidence type="ECO:0000256" key="2">
    <source>
        <dbReference type="ARBA" id="ARBA00022840"/>
    </source>
</evidence>
<dbReference type="Gene3D" id="1.10.8.60">
    <property type="match status" value="1"/>
</dbReference>
<proteinExistence type="predicted"/>
<dbReference type="InterPro" id="IPR025662">
    <property type="entry name" value="Sigma_54_int_dom_ATP-bd_1"/>
</dbReference>
<dbReference type="InterPro" id="IPR027417">
    <property type="entry name" value="P-loop_NTPase"/>
</dbReference>
<dbReference type="SMART" id="SM00382">
    <property type="entry name" value="AAA"/>
    <property type="match status" value="1"/>
</dbReference>
<gene>
    <name evidence="6" type="ORF">KL86DPRO_11115</name>
</gene>
<reference evidence="6" key="1">
    <citation type="submission" date="2016-04" db="EMBL/GenBank/DDBJ databases">
        <authorList>
            <person name="Evans L.H."/>
            <person name="Alamgir A."/>
            <person name="Owens N."/>
            <person name="Weber N.D."/>
            <person name="Virtaneva K."/>
            <person name="Barbian K."/>
            <person name="Babar A."/>
            <person name="Rosenke K."/>
        </authorList>
    </citation>
    <scope>NUCLEOTIDE SEQUENCE</scope>
    <source>
        <strain evidence="6">86</strain>
    </source>
</reference>
<name>A0A212JBL8_9DELT</name>
<evidence type="ECO:0000256" key="1">
    <source>
        <dbReference type="ARBA" id="ARBA00022741"/>
    </source>
</evidence>
<evidence type="ECO:0000259" key="5">
    <source>
        <dbReference type="PROSITE" id="PS50045"/>
    </source>
</evidence>
<keyword evidence="1" id="KW-0547">Nucleotide-binding</keyword>
<dbReference type="CDD" id="cd00009">
    <property type="entry name" value="AAA"/>
    <property type="match status" value="1"/>
</dbReference>
<protein>
    <recommendedName>
        <fullName evidence="5">Sigma-54 factor interaction domain-containing protein</fullName>
    </recommendedName>
</protein>
<dbReference type="Gene3D" id="3.40.50.300">
    <property type="entry name" value="P-loop containing nucleotide triphosphate hydrolases"/>
    <property type="match status" value="1"/>
</dbReference>
<dbReference type="Gene3D" id="1.10.10.60">
    <property type="entry name" value="Homeodomain-like"/>
    <property type="match status" value="1"/>
</dbReference>
<organism evidence="6">
    <name type="scientific">uncultured delta proteobacterium</name>
    <dbReference type="NCBI Taxonomy" id="34034"/>
    <lineage>
        <taxon>Bacteria</taxon>
        <taxon>Deltaproteobacteria</taxon>
        <taxon>environmental samples</taxon>
    </lineage>
</organism>
<evidence type="ECO:0000256" key="4">
    <source>
        <dbReference type="ARBA" id="ARBA00023163"/>
    </source>
</evidence>
<dbReference type="PANTHER" id="PTHR32071:SF57">
    <property type="entry name" value="C4-DICARBOXYLATE TRANSPORT TRANSCRIPTIONAL REGULATORY PROTEIN DCTD"/>
    <property type="match status" value="1"/>
</dbReference>
<accession>A0A212JBL8</accession>
<dbReference type="InterPro" id="IPR025944">
    <property type="entry name" value="Sigma_54_int_dom_CS"/>
</dbReference>
<feature type="domain" description="Sigma-54 factor interaction" evidence="5">
    <location>
        <begin position="271"/>
        <end position="501"/>
    </location>
</feature>
<dbReference type="InterPro" id="IPR058031">
    <property type="entry name" value="AAA_lid_NorR"/>
</dbReference>
<keyword evidence="3" id="KW-0805">Transcription regulation</keyword>
<dbReference type="PROSITE" id="PS50045">
    <property type="entry name" value="SIGMA54_INTERACT_4"/>
    <property type="match status" value="1"/>
</dbReference>
<dbReference type="EMBL" id="FLUQ01000001">
    <property type="protein sequence ID" value="SBV96853.1"/>
    <property type="molecule type" value="Genomic_DNA"/>
</dbReference>
<dbReference type="AlphaFoldDB" id="A0A212JBL8"/>
<dbReference type="InterPro" id="IPR002078">
    <property type="entry name" value="Sigma_54_int"/>
</dbReference>